<proteinExistence type="inferred from homology"/>
<evidence type="ECO:0000256" key="7">
    <source>
        <dbReference type="HAMAP-Rule" id="MF_00860"/>
    </source>
</evidence>
<reference evidence="10" key="3">
    <citation type="submission" date="2020-12" db="UniProtKB">
        <authorList>
            <consortium name="EnsemblPlants"/>
        </authorList>
    </citation>
    <scope>IDENTIFICATION</scope>
</reference>
<dbReference type="Gene3D" id="3.30.190.10">
    <property type="entry name" value="Ribulose bisphosphate carboxylase, small subunit"/>
    <property type="match status" value="1"/>
</dbReference>
<keyword evidence="11" id="KW-1185">Reference proteome</keyword>
<comment type="subunit">
    <text evidence="7 8">Heterohexadecamer of 8 large and 8 small subunits.</text>
</comment>
<reference evidence="10 11" key="2">
    <citation type="journal article" date="2018" name="Plant J.">
        <title>The Physcomitrella patens chromosome-scale assembly reveals moss genome structure and evolution.</title>
        <authorList>
            <person name="Lang D."/>
            <person name="Ullrich K.K."/>
            <person name="Murat F."/>
            <person name="Fuchs J."/>
            <person name="Jenkins J."/>
            <person name="Haas F.B."/>
            <person name="Piednoel M."/>
            <person name="Gundlach H."/>
            <person name="Van Bel M."/>
            <person name="Meyberg R."/>
            <person name="Vives C."/>
            <person name="Morata J."/>
            <person name="Symeonidi A."/>
            <person name="Hiss M."/>
            <person name="Muchero W."/>
            <person name="Kamisugi Y."/>
            <person name="Saleh O."/>
            <person name="Blanc G."/>
            <person name="Decker E.L."/>
            <person name="van Gessel N."/>
            <person name="Grimwood J."/>
            <person name="Hayes R.D."/>
            <person name="Graham S.W."/>
            <person name="Gunter L.E."/>
            <person name="McDaniel S.F."/>
            <person name="Hoernstein S.N.W."/>
            <person name="Larsson A."/>
            <person name="Li F.W."/>
            <person name="Perroud P.F."/>
            <person name="Phillips J."/>
            <person name="Ranjan P."/>
            <person name="Rokshar D.S."/>
            <person name="Rothfels C.J."/>
            <person name="Schneider L."/>
            <person name="Shu S."/>
            <person name="Stevenson D.W."/>
            <person name="Thummler F."/>
            <person name="Tillich M."/>
            <person name="Villarreal Aguilar J.C."/>
            <person name="Widiez T."/>
            <person name="Wong G.K."/>
            <person name="Wymore A."/>
            <person name="Zhang Y."/>
            <person name="Zimmer A.D."/>
            <person name="Quatrano R.S."/>
            <person name="Mayer K.F.X."/>
            <person name="Goodstein D."/>
            <person name="Casacuberta J.M."/>
            <person name="Vandepoele K."/>
            <person name="Reski R."/>
            <person name="Cuming A.C."/>
            <person name="Tuskan G.A."/>
            <person name="Maumus F."/>
            <person name="Salse J."/>
            <person name="Schmutz J."/>
            <person name="Rensing S.A."/>
        </authorList>
    </citation>
    <scope>NUCLEOTIDE SEQUENCE [LARGE SCALE GENOMIC DNA]</scope>
    <source>
        <strain evidence="10 11">cv. Gransden 2004</strain>
    </source>
</reference>
<dbReference type="EMBL" id="ABEU02000013">
    <property type="status" value="NOT_ANNOTATED_CDS"/>
    <property type="molecule type" value="Genomic_DNA"/>
</dbReference>
<feature type="domain" description="Ribulose bisphosphate carboxylase small subunit" evidence="9">
    <location>
        <begin position="265"/>
        <end position="376"/>
    </location>
</feature>
<dbReference type="Proteomes" id="UP000006727">
    <property type="component" value="Chromosome 13"/>
</dbReference>
<dbReference type="CDD" id="cd03527">
    <property type="entry name" value="RuBisCO_small"/>
    <property type="match status" value="1"/>
</dbReference>
<evidence type="ECO:0000313" key="11">
    <source>
        <dbReference type="Proteomes" id="UP000006727"/>
    </source>
</evidence>
<keyword evidence="4 7" id="KW-0934">Plastid</keyword>
<evidence type="ECO:0000256" key="3">
    <source>
        <dbReference type="ARBA" id="ARBA00022567"/>
    </source>
</evidence>
<dbReference type="FunFam" id="3.30.190.10:FF:000001">
    <property type="entry name" value="Ribulose bisphosphate carboxylase small chain, chloroplastic"/>
    <property type="match status" value="1"/>
</dbReference>
<evidence type="ECO:0000256" key="2">
    <source>
        <dbReference type="ARBA" id="ARBA00022531"/>
    </source>
</evidence>
<name>A0A7I4ALN9_PHYPA</name>
<dbReference type="InterPro" id="IPR024681">
    <property type="entry name" value="RuBisCO_ssu"/>
</dbReference>
<dbReference type="SUPFAM" id="SSF55239">
    <property type="entry name" value="RuBisCO, small subunit"/>
    <property type="match status" value="1"/>
</dbReference>
<evidence type="ECO:0000313" key="10">
    <source>
        <dbReference type="EnsemblPlants" id="Pp3c13_15786V3.2"/>
    </source>
</evidence>
<keyword evidence="5 7" id="KW-0601">Photorespiration</keyword>
<dbReference type="GO" id="GO:0016984">
    <property type="term" value="F:ribulose-bisphosphate carboxylase activity"/>
    <property type="evidence" value="ECO:0007669"/>
    <property type="project" value="UniProtKB-UniRule"/>
</dbReference>
<dbReference type="Pfam" id="PF00101">
    <property type="entry name" value="RuBisCO_small"/>
    <property type="match status" value="1"/>
</dbReference>
<dbReference type="InterPro" id="IPR036385">
    <property type="entry name" value="RuBisCO_ssu_sf"/>
</dbReference>
<comment type="miscellaneous">
    <text evidence="7">The basic functional RuBisCO is composed of a large chain homodimer in a 'head-to-tail' conformation. In form I RuBisCO this homodimer is arranged in a barrel-like tetramer with the small subunits forming a tetrameric 'cap' on each end of the 'barrel'.</text>
</comment>
<comment type="similarity">
    <text evidence="7 8">Belongs to the RuBisCO small chain family.</text>
</comment>
<dbReference type="PRINTS" id="PR00152">
    <property type="entry name" value="RUBISCOSMALL"/>
</dbReference>
<dbReference type="HAMAP" id="MF_00859">
    <property type="entry name" value="RuBisCO_S_bact"/>
    <property type="match status" value="1"/>
</dbReference>
<dbReference type="InParanoid" id="A0A7I4ALN9"/>
<reference evidence="10 11" key="1">
    <citation type="journal article" date="2008" name="Science">
        <title>The Physcomitrella genome reveals evolutionary insights into the conquest of land by plants.</title>
        <authorList>
            <person name="Rensing S."/>
            <person name="Lang D."/>
            <person name="Zimmer A."/>
            <person name="Terry A."/>
            <person name="Salamov A."/>
            <person name="Shapiro H."/>
            <person name="Nishiyama T."/>
            <person name="Perroud P.-F."/>
            <person name="Lindquist E."/>
            <person name="Kamisugi Y."/>
            <person name="Tanahashi T."/>
            <person name="Sakakibara K."/>
            <person name="Fujita T."/>
            <person name="Oishi K."/>
            <person name="Shin-I T."/>
            <person name="Kuroki Y."/>
            <person name="Toyoda A."/>
            <person name="Suzuki Y."/>
            <person name="Hashimoto A."/>
            <person name="Yamaguchi K."/>
            <person name="Sugano A."/>
            <person name="Kohara Y."/>
            <person name="Fujiyama A."/>
            <person name="Anterola A."/>
            <person name="Aoki S."/>
            <person name="Ashton N."/>
            <person name="Barbazuk W.B."/>
            <person name="Barker E."/>
            <person name="Bennetzen J."/>
            <person name="Bezanilla M."/>
            <person name="Blankenship R."/>
            <person name="Cho S.H."/>
            <person name="Dutcher S."/>
            <person name="Estelle M."/>
            <person name="Fawcett J.A."/>
            <person name="Gundlach H."/>
            <person name="Hanada K."/>
            <person name="Heyl A."/>
            <person name="Hicks K.A."/>
            <person name="Hugh J."/>
            <person name="Lohr M."/>
            <person name="Mayer K."/>
            <person name="Melkozernov A."/>
            <person name="Murata T."/>
            <person name="Nelson D."/>
            <person name="Pils B."/>
            <person name="Prigge M."/>
            <person name="Reiss B."/>
            <person name="Renner T."/>
            <person name="Rombauts S."/>
            <person name="Rushton P."/>
            <person name="Sanderfoot A."/>
            <person name="Schween G."/>
            <person name="Shiu S.-H."/>
            <person name="Stueber K."/>
            <person name="Theodoulou F.L."/>
            <person name="Tu H."/>
            <person name="Van de Peer Y."/>
            <person name="Verrier P.J."/>
            <person name="Waters E."/>
            <person name="Wood A."/>
            <person name="Yang L."/>
            <person name="Cove D."/>
            <person name="Cuming A."/>
            <person name="Hasebe M."/>
            <person name="Lucas S."/>
            <person name="Mishler D.B."/>
            <person name="Reski R."/>
            <person name="Grigoriev I."/>
            <person name="Quatrano R.S."/>
            <person name="Boore J.L."/>
        </authorList>
    </citation>
    <scope>NUCLEOTIDE SEQUENCE [LARGE SCALE GENOMIC DNA]</scope>
    <source>
        <strain evidence="10 11">cv. Gransden 2004</strain>
    </source>
</reference>
<dbReference type="PANTHER" id="PTHR31262:SF0">
    <property type="entry name" value="RIBULOSE BISPHOSPHATE CARBOXYLASE SMALL SUBUNIT, CHLOROPLASTIC 1"/>
    <property type="match status" value="1"/>
</dbReference>
<dbReference type="EnsemblPlants" id="Pp3c13_15786V3.2">
    <property type="protein sequence ID" value="Pp3c13_15786V3.2"/>
    <property type="gene ID" value="Pp3c13_15786"/>
</dbReference>
<dbReference type="Gramene" id="Pp3c13_15786V3.2">
    <property type="protein sequence ID" value="Pp3c13_15786V3.2"/>
    <property type="gene ID" value="Pp3c13_15786"/>
</dbReference>
<comment type="subcellular location">
    <subcellularLocation>
        <location evidence="7">Plastid</location>
        <location evidence="7">Chloroplast</location>
    </subcellularLocation>
</comment>
<gene>
    <name evidence="7" type="primary">RBCS</name>
</gene>
<accession>A0A7I4ALN9</accession>
<sequence>MLPATRVCRKLDKRDSSNGDYDADHAIQSILISSTKLRRVADEANSSWFGEGLRLEHGKRVFLHSSISHSNWAGLYPNVENAATVVEPKDGIFLREKRRGLSGVGEPQCARDARDGGVQEVRLRSYMLHRAMKSGFSPTSAYTHFSRRHPFQDSPDNRRHVLSSFSIRSCSVSPVPKLLAALPLRFECGEILAMASAVASTVVAPVSVTVASSSVAASRESSSVKAFSGLKSATLFTSKSQQLSSVQNGSRVQCMQVWNPIGQPKFETFSYLPPLSDDQIARQVDYMIQQNLIPCIEFDTVGAVSRTNFSGSGSSGYYDGRYWTMWKLPMFGCTDSSQVLREIQECKTSYPSCWVRVLGFDSKKQVQICGFLVARPN</sequence>
<protein>
    <recommendedName>
        <fullName evidence="7">Ribulose bisphosphate carboxylase small subunit, chloroplastic</fullName>
        <shortName evidence="7">RuBisCO small subunit</shortName>
    </recommendedName>
</protein>
<dbReference type="GO" id="GO:0009853">
    <property type="term" value="P:photorespiration"/>
    <property type="evidence" value="ECO:0007669"/>
    <property type="project" value="UniProtKB-UniRule"/>
</dbReference>
<dbReference type="InterPro" id="IPR000894">
    <property type="entry name" value="RuBisCO_ssu_dom"/>
</dbReference>
<dbReference type="SMART" id="SM00961">
    <property type="entry name" value="RuBisCO_small"/>
    <property type="match status" value="1"/>
</dbReference>
<evidence type="ECO:0000256" key="8">
    <source>
        <dbReference type="RuleBase" id="RU003627"/>
    </source>
</evidence>
<organism evidence="10 11">
    <name type="scientific">Physcomitrium patens</name>
    <name type="common">Spreading-leaved earth moss</name>
    <name type="synonym">Physcomitrella patens</name>
    <dbReference type="NCBI Taxonomy" id="3218"/>
    <lineage>
        <taxon>Eukaryota</taxon>
        <taxon>Viridiplantae</taxon>
        <taxon>Streptophyta</taxon>
        <taxon>Embryophyta</taxon>
        <taxon>Bryophyta</taxon>
        <taxon>Bryophytina</taxon>
        <taxon>Bryopsida</taxon>
        <taxon>Funariidae</taxon>
        <taxon>Funariales</taxon>
        <taxon>Funariaceae</taxon>
        <taxon>Physcomitrium</taxon>
    </lineage>
</organism>
<evidence type="ECO:0000259" key="9">
    <source>
        <dbReference type="SMART" id="SM00961"/>
    </source>
</evidence>
<evidence type="ECO:0000256" key="1">
    <source>
        <dbReference type="ARBA" id="ARBA00022528"/>
    </source>
</evidence>
<dbReference type="GO" id="GO:0009507">
    <property type="term" value="C:chloroplast"/>
    <property type="evidence" value="ECO:0007669"/>
    <property type="project" value="UniProtKB-SubCell"/>
</dbReference>
<evidence type="ECO:0000256" key="5">
    <source>
        <dbReference type="ARBA" id="ARBA00023238"/>
    </source>
</evidence>
<evidence type="ECO:0000256" key="4">
    <source>
        <dbReference type="ARBA" id="ARBA00022640"/>
    </source>
</evidence>
<evidence type="ECO:0000256" key="6">
    <source>
        <dbReference type="ARBA" id="ARBA00023300"/>
    </source>
</evidence>
<keyword evidence="2 7" id="KW-0602">Photosynthesis</keyword>
<comment type="function">
    <text evidence="7 8">RuBisCO catalyzes two reactions: the carboxylation of D-ribulose 1,5-bisphosphate, the primary event in carbon dioxide fixation, as well as the oxidative fragmentation of the pentose substrate. Both reactions occur simultaneously and in competition at the same active site. Although the small subunit is not catalytic it is essential for maximal activity.</text>
</comment>
<keyword evidence="6 7" id="KW-0120">Carbon dioxide fixation</keyword>
<dbReference type="AlphaFoldDB" id="A0A7I4ALN9"/>
<dbReference type="PANTHER" id="PTHR31262">
    <property type="entry name" value="RIBULOSE BISPHOSPHATE CARBOXYLASE SMALL CHAIN 1, CHLOROPLASTIC"/>
    <property type="match status" value="1"/>
</dbReference>
<dbReference type="GO" id="GO:0019253">
    <property type="term" value="P:reductive pentose-phosphate cycle"/>
    <property type="evidence" value="ECO:0007669"/>
    <property type="project" value="UniProtKB-UniRule"/>
</dbReference>
<keyword evidence="3 7" id="KW-0113">Calvin cycle</keyword>
<keyword evidence="1 7" id="KW-0150">Chloroplast</keyword>